<gene>
    <name evidence="2" type="ORF">GH741_14825</name>
</gene>
<dbReference type="OrthoDB" id="1738492at2"/>
<sequence>MDIKEAYTILGVSEQASINELEDRFFILIKREKTARETDSHDSNHHIDLDQLDEAYNLVRANILGDTTEESENSDRSLRGKIDNILYHYKFHIIGGIFLLLIVGSFLFTIVNQQIEKARLGEQVPPALTIVLLGEYQSEDLTPLQDHLASLFPEWERIKLDLLYTPKESRSQQDYGTVIKNQVTLTQANPDILIVDKHQYDQLVDLGSFLSLDQLSEDLAGKIDNEGLLYHQSEDDEEQHLYGINISTSEIFNNTDISGEKIITIIDGTNKPDNAFLFINRATESMN</sequence>
<comment type="caution">
    <text evidence="2">The sequence shown here is derived from an EMBL/GenBank/DDBJ whole genome shotgun (WGS) entry which is preliminary data.</text>
</comment>
<accession>A0A6A8DEC3</accession>
<evidence type="ECO:0000313" key="3">
    <source>
        <dbReference type="Proteomes" id="UP000799092"/>
    </source>
</evidence>
<dbReference type="Proteomes" id="UP000799092">
    <property type="component" value="Unassembled WGS sequence"/>
</dbReference>
<proteinExistence type="predicted"/>
<name>A0A6A8DEC3_9BACI</name>
<keyword evidence="3" id="KW-1185">Reference proteome</keyword>
<keyword evidence="1" id="KW-0812">Transmembrane</keyword>
<evidence type="ECO:0000256" key="1">
    <source>
        <dbReference type="SAM" id="Phobius"/>
    </source>
</evidence>
<dbReference type="Gene3D" id="3.40.190.10">
    <property type="entry name" value="Periplasmic binding protein-like II"/>
    <property type="match status" value="1"/>
</dbReference>
<reference evidence="2" key="1">
    <citation type="submission" date="2019-11" db="EMBL/GenBank/DDBJ databases">
        <authorList>
            <person name="Li J."/>
        </authorList>
    </citation>
    <scope>NUCLEOTIDE SEQUENCE</scope>
    <source>
        <strain evidence="2">B6B</strain>
    </source>
</reference>
<keyword evidence="1" id="KW-0472">Membrane</keyword>
<dbReference type="AlphaFoldDB" id="A0A6A8DEC3"/>
<dbReference type="RefSeq" id="WP_153737536.1">
    <property type="nucleotide sequence ID" value="NZ_WJNG01000012.1"/>
</dbReference>
<organism evidence="2 3">
    <name type="scientific">Aquibacillus halophilus</name>
    <dbReference type="NCBI Taxonomy" id="930132"/>
    <lineage>
        <taxon>Bacteria</taxon>
        <taxon>Bacillati</taxon>
        <taxon>Bacillota</taxon>
        <taxon>Bacilli</taxon>
        <taxon>Bacillales</taxon>
        <taxon>Bacillaceae</taxon>
        <taxon>Aquibacillus</taxon>
    </lineage>
</organism>
<evidence type="ECO:0000313" key="2">
    <source>
        <dbReference type="EMBL" id="MRH43914.1"/>
    </source>
</evidence>
<dbReference type="EMBL" id="WJNG01000012">
    <property type="protein sequence ID" value="MRH43914.1"/>
    <property type="molecule type" value="Genomic_DNA"/>
</dbReference>
<protein>
    <submittedName>
        <fullName evidence="2">Uncharacterized protein</fullName>
    </submittedName>
</protein>
<feature type="transmembrane region" description="Helical" evidence="1">
    <location>
        <begin position="91"/>
        <end position="111"/>
    </location>
</feature>
<keyword evidence="1" id="KW-1133">Transmembrane helix</keyword>